<keyword evidence="2" id="KW-1133">Transmembrane helix</keyword>
<dbReference type="EMBL" id="QZKI01000127">
    <property type="protein sequence ID" value="RJP65402.1"/>
    <property type="molecule type" value="Genomic_DNA"/>
</dbReference>
<keyword evidence="2" id="KW-0472">Membrane</keyword>
<dbReference type="SMART" id="SM00567">
    <property type="entry name" value="EZ_HEAT"/>
    <property type="match status" value="4"/>
</dbReference>
<comment type="caution">
    <text evidence="3">The sequence shown here is derived from an EMBL/GenBank/DDBJ whole genome shotgun (WGS) entry which is preliminary data.</text>
</comment>
<feature type="transmembrane region" description="Helical" evidence="2">
    <location>
        <begin position="7"/>
        <end position="29"/>
    </location>
</feature>
<dbReference type="Pfam" id="PF13646">
    <property type="entry name" value="HEAT_2"/>
    <property type="match status" value="1"/>
</dbReference>
<dbReference type="Proteomes" id="UP000285961">
    <property type="component" value="Unassembled WGS sequence"/>
</dbReference>
<reference evidence="3 4" key="1">
    <citation type="journal article" date="2017" name="ISME J.">
        <title>Energy and carbon metabolisms in a deep terrestrial subsurface fluid microbial community.</title>
        <authorList>
            <person name="Momper L."/>
            <person name="Jungbluth S.P."/>
            <person name="Lee M.D."/>
            <person name="Amend J.P."/>
        </authorList>
    </citation>
    <scope>NUCLEOTIDE SEQUENCE [LARGE SCALE GENOMIC DNA]</scope>
    <source>
        <strain evidence="3">SURF_17</strain>
    </source>
</reference>
<dbReference type="PANTHER" id="PTHR12697:SF20">
    <property type="entry name" value="HEAT REPEAT-CONTAINING PROTEIN 4"/>
    <property type="match status" value="1"/>
</dbReference>
<dbReference type="InterPro" id="IPR021133">
    <property type="entry name" value="HEAT_type_2"/>
</dbReference>
<protein>
    <recommendedName>
        <fullName evidence="5">HEAT repeat domain-containing protein</fullName>
    </recommendedName>
</protein>
<proteinExistence type="predicted"/>
<sequence length="417" mass="47144">MQAILKLILELVISLTILSIIVLFLAASIRRWLHARRYRQLDELRDNFRREIPELIRSTEMEQLKAQFQYEPKSLEWIALEEVLLELMSEEGCRDKGREFFNALGYGAYYEDKLRRSNIIIKASAIDKLGKMQCVAAVPKLVTALDSNAIEIISVTIRSLSKIGALEGLRGILERLPDLFQKSMVTRKTVETYLPSFGPGAVPMLIESVQAASDPAIKASLLEVLTQIRGVSALPLARACLQGEDPEVRARALKLIGTIAPEQEEFDWDCVVASARDPVWFVRLRAAKALGNKKYEKAIPALAELLLDEKWFVRNAAATALTRMENAPLGEFLRVLRSSDTYARGSVCEEMQKTNYVDRLIENLASPDNVVYEQSGEIIDVMCSLKFCTPFTRYIEQGDNEEIKGKIRNFLKREVEV</sequence>
<dbReference type="PANTHER" id="PTHR12697">
    <property type="entry name" value="PBS LYASE HEAT-LIKE PROTEIN"/>
    <property type="match status" value="1"/>
</dbReference>
<dbReference type="SUPFAM" id="SSF48371">
    <property type="entry name" value="ARM repeat"/>
    <property type="match status" value="1"/>
</dbReference>
<evidence type="ECO:0000313" key="3">
    <source>
        <dbReference type="EMBL" id="RJP65402.1"/>
    </source>
</evidence>
<name>A0A419EQF2_9BACT</name>
<dbReference type="InterPro" id="IPR016024">
    <property type="entry name" value="ARM-type_fold"/>
</dbReference>
<dbReference type="InterPro" id="IPR004155">
    <property type="entry name" value="PBS_lyase_HEAT"/>
</dbReference>
<evidence type="ECO:0008006" key="5">
    <source>
        <dbReference type="Google" id="ProtNLM"/>
    </source>
</evidence>
<dbReference type="AlphaFoldDB" id="A0A419EQF2"/>
<comment type="function">
    <text evidence="1">Catalyzes the hydroxylation of the N(6)-(4-aminobutyl)-L-lysine intermediate produced by deoxyhypusine synthase/DHPS on a critical lysine of the eukaryotic translation initiation factor 5A/eIF-5A. This is the second step of the post-translational modification of that lysine into an unusual amino acid residue named hypusine. Hypusination is unique to mature eIF-5A factor and is essential for its function.</text>
</comment>
<evidence type="ECO:0000256" key="2">
    <source>
        <dbReference type="SAM" id="Phobius"/>
    </source>
</evidence>
<evidence type="ECO:0000256" key="1">
    <source>
        <dbReference type="ARBA" id="ARBA00045876"/>
    </source>
</evidence>
<dbReference type="InterPro" id="IPR011989">
    <property type="entry name" value="ARM-like"/>
</dbReference>
<evidence type="ECO:0000313" key="4">
    <source>
        <dbReference type="Proteomes" id="UP000285961"/>
    </source>
</evidence>
<dbReference type="PROSITE" id="PS50077">
    <property type="entry name" value="HEAT_REPEAT"/>
    <property type="match status" value="1"/>
</dbReference>
<accession>A0A419EQF2</accession>
<gene>
    <name evidence="3" type="ORF">C4532_17720</name>
</gene>
<dbReference type="Gene3D" id="1.25.10.10">
    <property type="entry name" value="Leucine-rich Repeat Variant"/>
    <property type="match status" value="2"/>
</dbReference>
<organism evidence="3 4">
    <name type="scientific">Candidatus Abyssobacteria bacterium SURF_17</name>
    <dbReference type="NCBI Taxonomy" id="2093361"/>
    <lineage>
        <taxon>Bacteria</taxon>
        <taxon>Pseudomonadati</taxon>
        <taxon>Candidatus Hydrogenedentota</taxon>
        <taxon>Candidatus Abyssobacteria</taxon>
    </lineage>
</organism>
<keyword evidence="2" id="KW-0812">Transmembrane</keyword>
<dbReference type="GO" id="GO:0019135">
    <property type="term" value="F:deoxyhypusine monooxygenase activity"/>
    <property type="evidence" value="ECO:0007669"/>
    <property type="project" value="TreeGrafter"/>
</dbReference>